<dbReference type="RefSeq" id="WP_390227474.1">
    <property type="nucleotide sequence ID" value="NZ_JBHSCN010000003.1"/>
</dbReference>
<dbReference type="GO" id="GO:0016787">
    <property type="term" value="F:hydrolase activity"/>
    <property type="evidence" value="ECO:0007669"/>
    <property type="project" value="UniProtKB-KW"/>
</dbReference>
<keyword evidence="3" id="KW-0378">Hydrolase</keyword>
<feature type="domain" description="Trehalase-like N-terminal" evidence="2">
    <location>
        <begin position="2"/>
        <end position="130"/>
    </location>
</feature>
<dbReference type="InterPro" id="IPR012341">
    <property type="entry name" value="6hp_glycosidase-like_sf"/>
</dbReference>
<sequence length="595" mass="66176">MALAIEDYALIGDLFTAALVGRDGSIDWLCLPRFDSPSVFASLLGSEESGRWKLAPTEEGASNTRRYDGVGFDLITHWTTPSGEVEVEDVMPLGRGRVDVVRRIRGVRGSVELEHELRLRFDYGAVIPWVTQHREVDPPELVAIAGPNAVVLRGPALRGSDHRHVGRFTVREGETVDIVLTWFPGHRTTPAPLDVDDALRGTRDWWKKWLESYRPSGDARYEDAVLRSLLVLRALTHESTGGIAAAATTSLPEQFGGNRNWDYRFVWLRDASLTIDVVARHGFADEVDKWRQWVLRAIAGDPADVQIMYGLAGERRLEEYELTTLPGYQGASPVRVGNAASEQFQSDVIGEVMLAFSAARDAGIPETSVSWGLQRALLGHLEKVWRLPDQGIWEIRGDPRPFTHSRAMSWAAFDRGIEAVEKHGLHGPARRWRELRDEIRREIDENHVDKASGAFVQYSGAAHVDAALLQLPQVGFCAPDDPRMLATVSRIEAELMHNGFIDRYVTDSGLDGLPPGENPFLACSLWLAEQYARSGRRDDASALIDRVLSIANDVGMLSEEYDEQARRQAGNTPQALSHLALVRAVDALSDSRMTR</sequence>
<dbReference type="PANTHER" id="PTHR31616:SF0">
    <property type="entry name" value="GLUCAN 1,4-ALPHA-GLUCOSIDASE"/>
    <property type="match status" value="1"/>
</dbReference>
<protein>
    <submittedName>
        <fullName evidence="3">Glycoside hydrolase family 15 protein</fullName>
    </submittedName>
</protein>
<dbReference type="Pfam" id="PF19291">
    <property type="entry name" value="TREH_N"/>
    <property type="match status" value="1"/>
</dbReference>
<dbReference type="PANTHER" id="PTHR31616">
    <property type="entry name" value="TREHALASE"/>
    <property type="match status" value="1"/>
</dbReference>
<dbReference type="Gene3D" id="1.50.10.10">
    <property type="match status" value="1"/>
</dbReference>
<dbReference type="Proteomes" id="UP001595900">
    <property type="component" value="Unassembled WGS sequence"/>
</dbReference>
<dbReference type="InterPro" id="IPR045582">
    <property type="entry name" value="Trehalase-like_N"/>
</dbReference>
<accession>A0ABV8Q634</accession>
<proteinExistence type="predicted"/>
<dbReference type="InterPro" id="IPR011613">
    <property type="entry name" value="GH15-like"/>
</dbReference>
<dbReference type="EMBL" id="JBHSCN010000003">
    <property type="protein sequence ID" value="MFC4242604.1"/>
    <property type="molecule type" value="Genomic_DNA"/>
</dbReference>
<dbReference type="Pfam" id="PF00723">
    <property type="entry name" value="Glyco_hydro_15"/>
    <property type="match status" value="1"/>
</dbReference>
<keyword evidence="4" id="KW-1185">Reference proteome</keyword>
<reference evidence="4" key="1">
    <citation type="journal article" date="2019" name="Int. J. Syst. Evol. Microbiol.">
        <title>The Global Catalogue of Microorganisms (GCM) 10K type strain sequencing project: providing services to taxonomists for standard genome sequencing and annotation.</title>
        <authorList>
            <consortium name="The Broad Institute Genomics Platform"/>
            <consortium name="The Broad Institute Genome Sequencing Center for Infectious Disease"/>
            <person name="Wu L."/>
            <person name="Ma J."/>
        </authorList>
    </citation>
    <scope>NUCLEOTIDE SEQUENCE [LARGE SCALE GENOMIC DNA]</scope>
    <source>
        <strain evidence="4">CGMCC 1.10363</strain>
    </source>
</reference>
<dbReference type="SUPFAM" id="SSF48208">
    <property type="entry name" value="Six-hairpin glycosidases"/>
    <property type="match status" value="1"/>
</dbReference>
<evidence type="ECO:0000313" key="3">
    <source>
        <dbReference type="EMBL" id="MFC4242604.1"/>
    </source>
</evidence>
<dbReference type="InterPro" id="IPR008928">
    <property type="entry name" value="6-hairpin_glycosidase_sf"/>
</dbReference>
<feature type="domain" description="GH15-like" evidence="1">
    <location>
        <begin position="220"/>
        <end position="585"/>
    </location>
</feature>
<evidence type="ECO:0000313" key="4">
    <source>
        <dbReference type="Proteomes" id="UP001595900"/>
    </source>
</evidence>
<gene>
    <name evidence="3" type="ORF">ACFOYW_04395</name>
</gene>
<evidence type="ECO:0000259" key="1">
    <source>
        <dbReference type="Pfam" id="PF00723"/>
    </source>
</evidence>
<evidence type="ECO:0000259" key="2">
    <source>
        <dbReference type="Pfam" id="PF19291"/>
    </source>
</evidence>
<organism evidence="3 4">
    <name type="scientific">Gryllotalpicola reticulitermitis</name>
    <dbReference type="NCBI Taxonomy" id="1184153"/>
    <lineage>
        <taxon>Bacteria</taxon>
        <taxon>Bacillati</taxon>
        <taxon>Actinomycetota</taxon>
        <taxon>Actinomycetes</taxon>
        <taxon>Micrococcales</taxon>
        <taxon>Microbacteriaceae</taxon>
        <taxon>Gryllotalpicola</taxon>
    </lineage>
</organism>
<comment type="caution">
    <text evidence="3">The sequence shown here is derived from an EMBL/GenBank/DDBJ whole genome shotgun (WGS) entry which is preliminary data.</text>
</comment>
<name>A0ABV8Q634_9MICO</name>